<evidence type="ECO:0000256" key="1">
    <source>
        <dbReference type="SAM" id="MobiDB-lite"/>
    </source>
</evidence>
<proteinExistence type="predicted"/>
<organism evidence="2 3">
    <name type="scientific">Melipona quadrifasciata</name>
    <dbReference type="NCBI Taxonomy" id="166423"/>
    <lineage>
        <taxon>Eukaryota</taxon>
        <taxon>Metazoa</taxon>
        <taxon>Ecdysozoa</taxon>
        <taxon>Arthropoda</taxon>
        <taxon>Hexapoda</taxon>
        <taxon>Insecta</taxon>
        <taxon>Pterygota</taxon>
        <taxon>Neoptera</taxon>
        <taxon>Endopterygota</taxon>
        <taxon>Hymenoptera</taxon>
        <taxon>Apocrita</taxon>
        <taxon>Aculeata</taxon>
        <taxon>Apoidea</taxon>
        <taxon>Anthophila</taxon>
        <taxon>Apidae</taxon>
        <taxon>Melipona</taxon>
    </lineage>
</organism>
<evidence type="ECO:0000313" key="3">
    <source>
        <dbReference type="Proteomes" id="UP000053105"/>
    </source>
</evidence>
<protein>
    <submittedName>
        <fullName evidence="2">Uncharacterized protein</fullName>
    </submittedName>
</protein>
<feature type="region of interest" description="Disordered" evidence="1">
    <location>
        <begin position="236"/>
        <end position="272"/>
    </location>
</feature>
<dbReference type="EMBL" id="KQ435689">
    <property type="protein sequence ID" value="KOX81225.1"/>
    <property type="molecule type" value="Genomic_DNA"/>
</dbReference>
<name>A0A0M9ABM4_9HYME</name>
<evidence type="ECO:0000313" key="2">
    <source>
        <dbReference type="EMBL" id="KOX81225.1"/>
    </source>
</evidence>
<dbReference type="Proteomes" id="UP000053105">
    <property type="component" value="Unassembled WGS sequence"/>
</dbReference>
<dbReference type="AlphaFoldDB" id="A0A0M9ABM4"/>
<reference evidence="2 3" key="1">
    <citation type="submission" date="2015-07" db="EMBL/GenBank/DDBJ databases">
        <title>The genome of Melipona quadrifasciata.</title>
        <authorList>
            <person name="Pan H."/>
            <person name="Kapheim K."/>
        </authorList>
    </citation>
    <scope>NUCLEOTIDE SEQUENCE [LARGE SCALE GENOMIC DNA]</scope>
    <source>
        <strain evidence="2">0111107301</strain>
        <tissue evidence="2">Whole body</tissue>
    </source>
</reference>
<gene>
    <name evidence="2" type="ORF">WN51_00133</name>
</gene>
<accession>A0A0M9ABM4</accession>
<keyword evidence="3" id="KW-1185">Reference proteome</keyword>
<feature type="region of interest" description="Disordered" evidence="1">
    <location>
        <begin position="335"/>
        <end position="390"/>
    </location>
</feature>
<dbReference type="OrthoDB" id="7609169at2759"/>
<sequence length="471" mass="55291">MSSSFEKQQKRQTIAGYKRSLNFCSTPVIGEAKKLSSISLSGIDSNSSSAREQNRRKILLENWGSPEKVRRTSQFVENRLESPLLRPRAYEIESPERIDFDFKEDEDRTLPLKDLPSSCIYLDDSDSDNKSRHIKFGNIKIEKLPLKFESLVLVDFRFYLSKQLDSLEMYSVLQCFLETENAVKNYLGLRNRRNDQNHVRIEKCKEWLVDVSVPTTSSDYLWDDFVRNNHKNIDKYLASPGNAQKSPLKKRRGTSNENEEGEHSVIQSSPEEKFNFEKIEQTKLRKQMSIVRGHWNKSLQKWVRFYDAYDFPAAEDKFKTRMTLNQFLQKCRDKKSRLDEVESSSQNVNENVEESGKNLNSNTRGKRKRKQVDFQFEPKEERSSRTMTDISDSELQRINRVRQFASRLNAKKKMMLETSKNIESHREISSLKRINENNIGDDKEDETVVKPRSKPTIKSIEILTKRKWKVL</sequence>